<accession>A0A3N0DIP4</accession>
<evidence type="ECO:0000313" key="3">
    <source>
        <dbReference type="Proteomes" id="UP000267469"/>
    </source>
</evidence>
<evidence type="ECO:0000259" key="1">
    <source>
        <dbReference type="Pfam" id="PF07766"/>
    </source>
</evidence>
<dbReference type="Proteomes" id="UP000267469">
    <property type="component" value="Unassembled WGS sequence"/>
</dbReference>
<reference evidence="2 3" key="1">
    <citation type="submission" date="2018-10" db="EMBL/GenBank/DDBJ databases">
        <title>Sinomicrobium pectinilyticum sp. nov., a pectinase-producing bacterium isolated from alkaline and saline soil, and emended description of the genus Sinomicrobium.</title>
        <authorList>
            <person name="Cheng B."/>
            <person name="Li C."/>
            <person name="Lai Q."/>
            <person name="Du M."/>
            <person name="Shao Z."/>
            <person name="Xu P."/>
            <person name="Yang C."/>
        </authorList>
    </citation>
    <scope>NUCLEOTIDE SEQUENCE [LARGE SCALE GENOMIC DNA]</scope>
    <source>
        <strain evidence="2 3">5DNS001</strain>
    </source>
</reference>
<evidence type="ECO:0000313" key="2">
    <source>
        <dbReference type="EMBL" id="RNL75557.1"/>
    </source>
</evidence>
<proteinExistence type="predicted"/>
<feature type="domain" description="Letm1 RBD" evidence="1">
    <location>
        <begin position="340"/>
        <end position="393"/>
    </location>
</feature>
<dbReference type="EMBL" id="RJTM01000166">
    <property type="protein sequence ID" value="RNL75557.1"/>
    <property type="molecule type" value="Genomic_DNA"/>
</dbReference>
<dbReference type="AlphaFoldDB" id="A0A3N0DIP4"/>
<comment type="caution">
    <text evidence="2">The sequence shown here is derived from an EMBL/GenBank/DDBJ whole genome shotgun (WGS) entry which is preliminary data.</text>
</comment>
<protein>
    <recommendedName>
        <fullName evidence="1">Letm1 RBD domain-containing protein</fullName>
    </recommendedName>
</protein>
<keyword evidence="3" id="KW-1185">Reference proteome</keyword>
<organism evidence="2 3">
    <name type="scientific">Sinomicrobium pectinilyticum</name>
    <dbReference type="NCBI Taxonomy" id="1084421"/>
    <lineage>
        <taxon>Bacteria</taxon>
        <taxon>Pseudomonadati</taxon>
        <taxon>Bacteroidota</taxon>
        <taxon>Flavobacteriia</taxon>
        <taxon>Flavobacteriales</taxon>
        <taxon>Flavobacteriaceae</taxon>
        <taxon>Sinomicrobium</taxon>
    </lineage>
</organism>
<dbReference type="GO" id="GO:0043022">
    <property type="term" value="F:ribosome binding"/>
    <property type="evidence" value="ECO:0007669"/>
    <property type="project" value="InterPro"/>
</dbReference>
<dbReference type="OrthoDB" id="1421172at2"/>
<sequence length="404" mass="46459">MNPSAAGWIDKLNTILDKSASFPAENGLLYDRLRDSGFIYGTNVKLAYPLDIENKLTEEELSKTHLYISLLAANYTNNGILVYEEAIDSIIAFYTEIESNDISFFHKLLSGRRPSTKLEKIIGNRIQFDENILTKNFNRILTNVLLYTDVLAYIQFLEGNTDCITYARNLETFVINTMYRALEIKPEKNEFDMQLVKLFESSARYTGSFDKEVIIPSGEEKHAFTSELEKKYLLDLASLTVWNDEAIDRAEKQFVFDLGRTLDLEKEEIERSVALVRDFFRTHKDDIPILNFSNPVKHFYDNSSRMVSNLILRNKKRLQQELLQSKELVVLLSKSTVKELTKEEKQRLKFQLLDICKSIPSLAIFLLPGGGILLPLLVKFIPKLLPSAFDDNKIYPDIPGAEKR</sequence>
<gene>
    <name evidence="2" type="ORF">ED312_21305</name>
</gene>
<dbReference type="Pfam" id="PF07766">
    <property type="entry name" value="LETM1_RBD"/>
    <property type="match status" value="1"/>
</dbReference>
<dbReference type="InterPro" id="IPR033122">
    <property type="entry name" value="LETM1-like_RBD"/>
</dbReference>
<name>A0A3N0DIP4_SINP1</name>
<dbReference type="RefSeq" id="WP_123218040.1">
    <property type="nucleotide sequence ID" value="NZ_RJTM01000166.1"/>
</dbReference>
<dbReference type="NCBIfam" id="NF040639">
    <property type="entry name" value="LETM1_rel_film"/>
    <property type="match status" value="1"/>
</dbReference>